<feature type="signal peptide" evidence="1">
    <location>
        <begin position="1"/>
        <end position="16"/>
    </location>
</feature>
<dbReference type="AlphaFoldDB" id="A0A166NJ55"/>
<protein>
    <submittedName>
        <fullName evidence="2">Uncharacterized protein</fullName>
    </submittedName>
</protein>
<feature type="chain" id="PRO_5007877814" evidence="1">
    <location>
        <begin position="17"/>
        <end position="142"/>
    </location>
</feature>
<comment type="caution">
    <text evidence="2">The sequence shown here is derived from an EMBL/GenBank/DDBJ whole genome shotgun (WGS) entry which is preliminary data.</text>
</comment>
<gene>
    <name evidence="2" type="ORF">AAP_03900</name>
</gene>
<dbReference type="EMBL" id="AZGZ01000017">
    <property type="protein sequence ID" value="KZZ90370.1"/>
    <property type="molecule type" value="Genomic_DNA"/>
</dbReference>
<proteinExistence type="predicted"/>
<evidence type="ECO:0000256" key="1">
    <source>
        <dbReference type="SAM" id="SignalP"/>
    </source>
</evidence>
<evidence type="ECO:0000313" key="2">
    <source>
        <dbReference type="EMBL" id="KZZ90370.1"/>
    </source>
</evidence>
<dbReference type="VEuPathDB" id="FungiDB:AAP_03900"/>
<name>A0A166NJ55_9EURO</name>
<accession>A0A166NJ55</accession>
<sequence>MQPLILILASIIPALALPQAGGGAGGFVTLPTPTASSGPGNPAAAASTTPALSIPGIKRDERQNLEEIAKILQALSILPNNINLRRSPQTALAPPELSGAIILKERQALPTQAPEGNAALPSGLTAGEASSILAYLSSAHII</sequence>
<reference evidence="2 3" key="1">
    <citation type="journal article" date="2016" name="Genome Biol. Evol.">
        <title>Divergent and convergent evolution of fungal pathogenicity.</title>
        <authorList>
            <person name="Shang Y."/>
            <person name="Xiao G."/>
            <person name="Zheng P."/>
            <person name="Cen K."/>
            <person name="Zhan S."/>
            <person name="Wang C."/>
        </authorList>
    </citation>
    <scope>NUCLEOTIDE SEQUENCE [LARGE SCALE GENOMIC DNA]</scope>
    <source>
        <strain evidence="2 3">ARSEF 7405</strain>
    </source>
</reference>
<organism evidence="2 3">
    <name type="scientific">Ascosphaera apis ARSEF 7405</name>
    <dbReference type="NCBI Taxonomy" id="392613"/>
    <lineage>
        <taxon>Eukaryota</taxon>
        <taxon>Fungi</taxon>
        <taxon>Dikarya</taxon>
        <taxon>Ascomycota</taxon>
        <taxon>Pezizomycotina</taxon>
        <taxon>Eurotiomycetes</taxon>
        <taxon>Eurotiomycetidae</taxon>
        <taxon>Onygenales</taxon>
        <taxon>Ascosphaeraceae</taxon>
        <taxon>Ascosphaera</taxon>
    </lineage>
</organism>
<keyword evidence="3" id="KW-1185">Reference proteome</keyword>
<dbReference type="Proteomes" id="UP000242877">
    <property type="component" value="Unassembled WGS sequence"/>
</dbReference>
<evidence type="ECO:0000313" key="3">
    <source>
        <dbReference type="Proteomes" id="UP000242877"/>
    </source>
</evidence>
<dbReference type="OrthoDB" id="10498542at2759"/>
<keyword evidence="1" id="KW-0732">Signal</keyword>